<dbReference type="Pfam" id="PF00098">
    <property type="entry name" value="zf-CCHC"/>
    <property type="match status" value="1"/>
</dbReference>
<gene>
    <name evidence="2" type="ORF">OnM2_001039</name>
</gene>
<keyword evidence="3" id="KW-1185">Reference proteome</keyword>
<accession>A0A420I8D2</accession>
<evidence type="ECO:0000259" key="1">
    <source>
        <dbReference type="Pfam" id="PF00098"/>
    </source>
</evidence>
<dbReference type="GO" id="GO:0003676">
    <property type="term" value="F:nucleic acid binding"/>
    <property type="evidence" value="ECO:0007669"/>
    <property type="project" value="InterPro"/>
</dbReference>
<reference evidence="2 3" key="1">
    <citation type="journal article" date="2018" name="BMC Genomics">
        <title>Comparative genome analyses reveal sequence features reflecting distinct modes of host-adaptation between dicot and monocot powdery mildew.</title>
        <authorList>
            <person name="Wu Y."/>
            <person name="Ma X."/>
            <person name="Pan Z."/>
            <person name="Kale S.D."/>
            <person name="Song Y."/>
            <person name="King H."/>
            <person name="Zhang Q."/>
            <person name="Presley C."/>
            <person name="Deng X."/>
            <person name="Wei C.I."/>
            <person name="Xiao S."/>
        </authorList>
    </citation>
    <scope>NUCLEOTIDE SEQUENCE [LARGE SCALE GENOMIC DNA]</scope>
    <source>
        <strain evidence="2">UMSG2</strain>
    </source>
</reference>
<protein>
    <recommendedName>
        <fullName evidence="1">CCHC-type domain-containing protein</fullName>
    </recommendedName>
</protein>
<dbReference type="InterPro" id="IPR001878">
    <property type="entry name" value="Znf_CCHC"/>
</dbReference>
<name>A0A420I8D2_9PEZI</name>
<proteinExistence type="predicted"/>
<feature type="non-terminal residue" evidence="2">
    <location>
        <position position="1"/>
    </location>
</feature>
<dbReference type="Proteomes" id="UP000286134">
    <property type="component" value="Unassembled WGS sequence"/>
</dbReference>
<dbReference type="EMBL" id="MCFK01000159">
    <property type="protein sequence ID" value="RKF65918.1"/>
    <property type="molecule type" value="Genomic_DNA"/>
</dbReference>
<comment type="caution">
    <text evidence="2">The sequence shown here is derived from an EMBL/GenBank/DDBJ whole genome shotgun (WGS) entry which is preliminary data.</text>
</comment>
<dbReference type="GO" id="GO:0008270">
    <property type="term" value="F:zinc ion binding"/>
    <property type="evidence" value="ECO:0007669"/>
    <property type="project" value="InterPro"/>
</dbReference>
<feature type="domain" description="CCHC-type" evidence="1">
    <location>
        <begin position="87"/>
        <end position="100"/>
    </location>
</feature>
<dbReference type="AlphaFoldDB" id="A0A420I8D2"/>
<evidence type="ECO:0000313" key="2">
    <source>
        <dbReference type="EMBL" id="RKF65918.1"/>
    </source>
</evidence>
<organism evidence="2 3">
    <name type="scientific">Erysiphe neolycopersici</name>
    <dbReference type="NCBI Taxonomy" id="212602"/>
    <lineage>
        <taxon>Eukaryota</taxon>
        <taxon>Fungi</taxon>
        <taxon>Dikarya</taxon>
        <taxon>Ascomycota</taxon>
        <taxon>Pezizomycotina</taxon>
        <taxon>Leotiomycetes</taxon>
        <taxon>Erysiphales</taxon>
        <taxon>Erysiphaceae</taxon>
        <taxon>Erysiphe</taxon>
    </lineage>
</organism>
<sequence length="133" mass="15003">LFRQYCRVRCTVVSRYRALELAVVYAEKQSLIYTQLASRPQDTIPKQQFIDPLRPNTSEKINDVPTSSVFNNTDPIPTVSAAIADTTCYNCGIKGHFATDYKQKSKPNQYTQSTKKVTGTFGAQIKNYKIVLS</sequence>
<evidence type="ECO:0000313" key="3">
    <source>
        <dbReference type="Proteomes" id="UP000286134"/>
    </source>
</evidence>
<dbReference type="Gene3D" id="4.10.60.10">
    <property type="entry name" value="Zinc finger, CCHC-type"/>
    <property type="match status" value="1"/>
</dbReference>